<dbReference type="AlphaFoldDB" id="A0A9E6RDH1"/>
<accession>A0A9E6RDH1</accession>
<dbReference type="GO" id="GO:0046872">
    <property type="term" value="F:metal ion binding"/>
    <property type="evidence" value="ECO:0007669"/>
    <property type="project" value="UniProtKB-KW"/>
</dbReference>
<keyword evidence="2" id="KW-0479">Metal-binding</keyword>
<sequence>MKQTHDGGCACGAVRIRVHGAPIVVHCCHCTICQRLGGSAFATNALIEADRLEVIRGEAVETRAPAGSTPDARPVFRCEACGSALWSHRPSFGERLRIFRVGVMDEPDLFSPDIHIFTAHKAAWVAIPDGLPWFETAYDPADVLTDEQRARIEAAQAD</sequence>
<evidence type="ECO:0000313" key="7">
    <source>
        <dbReference type="Proteomes" id="UP000825701"/>
    </source>
</evidence>
<dbReference type="KEGG" id="cmet:K6K41_11220"/>
<dbReference type="InterPro" id="IPR006913">
    <property type="entry name" value="CENP-V/GFA"/>
</dbReference>
<comment type="similarity">
    <text evidence="1">Belongs to the Gfa family.</text>
</comment>
<dbReference type="EMBL" id="CP081869">
    <property type="protein sequence ID" value="QZO01860.1"/>
    <property type="molecule type" value="Genomic_DNA"/>
</dbReference>
<evidence type="ECO:0000256" key="1">
    <source>
        <dbReference type="ARBA" id="ARBA00005495"/>
    </source>
</evidence>
<dbReference type="PANTHER" id="PTHR33337:SF33">
    <property type="entry name" value="CENP-V_GFA DOMAIN-CONTAINING PROTEIN"/>
    <property type="match status" value="1"/>
</dbReference>
<protein>
    <submittedName>
        <fullName evidence="6">GFA family protein</fullName>
    </submittedName>
</protein>
<dbReference type="Proteomes" id="UP000825701">
    <property type="component" value="Chromosome"/>
</dbReference>
<evidence type="ECO:0000256" key="3">
    <source>
        <dbReference type="ARBA" id="ARBA00022833"/>
    </source>
</evidence>
<dbReference type="PANTHER" id="PTHR33337">
    <property type="entry name" value="GFA DOMAIN-CONTAINING PROTEIN"/>
    <property type="match status" value="1"/>
</dbReference>
<dbReference type="PROSITE" id="PS51891">
    <property type="entry name" value="CENP_V_GFA"/>
    <property type="match status" value="1"/>
</dbReference>
<feature type="domain" description="CENP-V/GFA" evidence="5">
    <location>
        <begin position="5"/>
        <end position="118"/>
    </location>
</feature>
<reference evidence="6" key="1">
    <citation type="submission" date="2021-08" db="EMBL/GenBank/DDBJ databases">
        <authorList>
            <person name="Zhang H."/>
            <person name="Xu M."/>
            <person name="Yu Z."/>
            <person name="Yang L."/>
            <person name="Cai Y."/>
        </authorList>
    </citation>
    <scope>NUCLEOTIDE SEQUENCE</scope>
    <source>
        <strain evidence="6">CHL1</strain>
    </source>
</reference>
<organism evidence="6 7">
    <name type="scientific">Chenggangzhangella methanolivorans</name>
    <dbReference type="NCBI Taxonomy" id="1437009"/>
    <lineage>
        <taxon>Bacteria</taxon>
        <taxon>Pseudomonadati</taxon>
        <taxon>Pseudomonadota</taxon>
        <taxon>Alphaproteobacteria</taxon>
        <taxon>Hyphomicrobiales</taxon>
        <taxon>Methylopilaceae</taxon>
        <taxon>Chenggangzhangella</taxon>
    </lineage>
</organism>
<keyword evidence="3" id="KW-0862">Zinc</keyword>
<keyword evidence="7" id="KW-1185">Reference proteome</keyword>
<gene>
    <name evidence="6" type="ORF">K6K41_11220</name>
</gene>
<evidence type="ECO:0000256" key="4">
    <source>
        <dbReference type="ARBA" id="ARBA00023239"/>
    </source>
</evidence>
<dbReference type="Gene3D" id="3.90.1590.10">
    <property type="entry name" value="glutathione-dependent formaldehyde- activating enzyme (gfa)"/>
    <property type="match status" value="1"/>
</dbReference>
<evidence type="ECO:0000259" key="5">
    <source>
        <dbReference type="PROSITE" id="PS51891"/>
    </source>
</evidence>
<evidence type="ECO:0000256" key="2">
    <source>
        <dbReference type="ARBA" id="ARBA00022723"/>
    </source>
</evidence>
<proteinExistence type="inferred from homology"/>
<dbReference type="SUPFAM" id="SSF51316">
    <property type="entry name" value="Mss4-like"/>
    <property type="match status" value="1"/>
</dbReference>
<dbReference type="Pfam" id="PF04828">
    <property type="entry name" value="GFA"/>
    <property type="match status" value="1"/>
</dbReference>
<dbReference type="RefSeq" id="WP_261405205.1">
    <property type="nucleotide sequence ID" value="NZ_CP081869.1"/>
</dbReference>
<dbReference type="GO" id="GO:0016846">
    <property type="term" value="F:carbon-sulfur lyase activity"/>
    <property type="evidence" value="ECO:0007669"/>
    <property type="project" value="InterPro"/>
</dbReference>
<keyword evidence="4" id="KW-0456">Lyase</keyword>
<dbReference type="InterPro" id="IPR011057">
    <property type="entry name" value="Mss4-like_sf"/>
</dbReference>
<evidence type="ECO:0000313" key="6">
    <source>
        <dbReference type="EMBL" id="QZO01860.1"/>
    </source>
</evidence>
<name>A0A9E6RDH1_9HYPH</name>